<accession>A0A2H9T2N9</accession>
<evidence type="ECO:0000313" key="1">
    <source>
        <dbReference type="EMBL" id="PJE77454.1"/>
    </source>
</evidence>
<dbReference type="AlphaFoldDB" id="A0A2H9T2N9"/>
<gene>
    <name evidence="1" type="ORF">CI610_03623</name>
</gene>
<proteinExistence type="predicted"/>
<dbReference type="EMBL" id="NSIT01000589">
    <property type="protein sequence ID" value="PJE77454.1"/>
    <property type="molecule type" value="Genomic_DNA"/>
</dbReference>
<protein>
    <submittedName>
        <fullName evidence="1">Uncharacterized protein</fullName>
    </submittedName>
</protein>
<reference evidence="1" key="1">
    <citation type="journal article" date="2017" name="Appl. Environ. Microbiol.">
        <title>Molecular characterization of an Endozoicomonas-like organism causing infection in king scallop Pecten maximus L.</title>
        <authorList>
            <person name="Cano I."/>
            <person name="van Aerle R."/>
            <person name="Ross S."/>
            <person name="Verner-Jeffreys D.W."/>
            <person name="Paley R.K."/>
            <person name="Rimmer G."/>
            <person name="Ryder D."/>
            <person name="Hooper P."/>
            <person name="Stone D."/>
            <person name="Feist S.W."/>
        </authorList>
    </citation>
    <scope>NUCLEOTIDE SEQUENCE</scope>
</reference>
<name>A0A2H9T2N9_9ZZZZ</name>
<comment type="caution">
    <text evidence="1">The sequence shown here is derived from an EMBL/GenBank/DDBJ whole genome shotgun (WGS) entry which is preliminary data.</text>
</comment>
<organism evidence="1">
    <name type="scientific">invertebrate metagenome</name>
    <dbReference type="NCBI Taxonomy" id="1711999"/>
    <lineage>
        <taxon>unclassified sequences</taxon>
        <taxon>metagenomes</taxon>
        <taxon>organismal metagenomes</taxon>
    </lineage>
</organism>
<sequence length="145" mass="16931">MLLAQGIMLIKFFVIHKYMKIIFISESLVSLLEVSCAVNKSYTFTSLVRKCCLCHEVAAWSVCYIFFFCLKHMMPYNCFCYIYSNKHLQRNNCQPHVAINRLLMLSEYCHSYLSFRQPHSKVEQKSANHIDSTIYFAVTSLTTVT</sequence>